<dbReference type="InterPro" id="IPR011008">
    <property type="entry name" value="Dimeric_a/b-barrel"/>
</dbReference>
<accession>A0A6P1BJI0</accession>
<keyword evidence="7" id="KW-1185">Reference proteome</keyword>
<dbReference type="AlphaFoldDB" id="A0A6P1BJI0"/>
<dbReference type="SUPFAM" id="SSF46785">
    <property type="entry name" value="Winged helix' DNA-binding domain"/>
    <property type="match status" value="1"/>
</dbReference>
<dbReference type="SMART" id="SM00344">
    <property type="entry name" value="HTH_ASNC"/>
    <property type="match status" value="1"/>
</dbReference>
<feature type="region of interest" description="Disordered" evidence="4">
    <location>
        <begin position="158"/>
        <end position="211"/>
    </location>
</feature>
<evidence type="ECO:0000259" key="5">
    <source>
        <dbReference type="PROSITE" id="PS50956"/>
    </source>
</evidence>
<keyword evidence="1" id="KW-0805">Transcription regulation</keyword>
<dbReference type="EMBL" id="VKHP01000067">
    <property type="protein sequence ID" value="NEU97712.1"/>
    <property type="molecule type" value="Genomic_DNA"/>
</dbReference>
<dbReference type="PANTHER" id="PTHR30154">
    <property type="entry name" value="LEUCINE-RESPONSIVE REGULATORY PROTEIN"/>
    <property type="match status" value="1"/>
</dbReference>
<dbReference type="GO" id="GO:0043200">
    <property type="term" value="P:response to amino acid"/>
    <property type="evidence" value="ECO:0007669"/>
    <property type="project" value="TreeGrafter"/>
</dbReference>
<evidence type="ECO:0000313" key="7">
    <source>
        <dbReference type="Proteomes" id="UP000468531"/>
    </source>
</evidence>
<dbReference type="PRINTS" id="PR00033">
    <property type="entry name" value="HTHASNC"/>
</dbReference>
<proteinExistence type="predicted"/>
<dbReference type="InterPro" id="IPR036390">
    <property type="entry name" value="WH_DNA-bd_sf"/>
</dbReference>
<dbReference type="Pfam" id="PF13412">
    <property type="entry name" value="HTH_24"/>
    <property type="match status" value="1"/>
</dbReference>
<gene>
    <name evidence="6" type="ORF">FNJ47_18195</name>
</gene>
<evidence type="ECO:0000256" key="4">
    <source>
        <dbReference type="SAM" id="MobiDB-lite"/>
    </source>
</evidence>
<dbReference type="InterPro" id="IPR019888">
    <property type="entry name" value="Tscrpt_reg_AsnC-like"/>
</dbReference>
<dbReference type="GO" id="GO:0043565">
    <property type="term" value="F:sequence-specific DNA binding"/>
    <property type="evidence" value="ECO:0007669"/>
    <property type="project" value="InterPro"/>
</dbReference>
<dbReference type="GO" id="GO:0006355">
    <property type="term" value="P:regulation of DNA-templated transcription"/>
    <property type="evidence" value="ECO:0007669"/>
    <property type="project" value="UniProtKB-ARBA"/>
</dbReference>
<evidence type="ECO:0000256" key="1">
    <source>
        <dbReference type="ARBA" id="ARBA00023015"/>
    </source>
</evidence>
<dbReference type="InterPro" id="IPR019885">
    <property type="entry name" value="Tscrpt_reg_HTH_AsnC-type_CS"/>
</dbReference>
<evidence type="ECO:0000256" key="3">
    <source>
        <dbReference type="ARBA" id="ARBA00023163"/>
    </source>
</evidence>
<keyword evidence="2" id="KW-0238">DNA-binding</keyword>
<keyword evidence="3" id="KW-0804">Transcription</keyword>
<reference evidence="6 7" key="1">
    <citation type="journal article" date="2020" name="Arch. Microbiol.">
        <title>Bradyrhizobium uaiense sp. nov., a new highly efficient cowpea symbiont.</title>
        <authorList>
            <person name="Cabral Michel D."/>
            <person name="Azarias Guimaraes A."/>
            <person name="Martins da Costa E."/>
            <person name="Soares de Carvalho T."/>
            <person name="Balsanelli E."/>
            <person name="Willems A."/>
            <person name="Maltempi de Souza E."/>
            <person name="de Souza Moreira F.M."/>
        </authorList>
    </citation>
    <scope>NUCLEOTIDE SEQUENCE [LARGE SCALE GENOMIC DNA]</scope>
    <source>
        <strain evidence="6 7">UFLA 03-164</strain>
    </source>
</reference>
<dbReference type="PROSITE" id="PS00519">
    <property type="entry name" value="HTH_ASNC_1"/>
    <property type="match status" value="1"/>
</dbReference>
<organism evidence="6 7">
    <name type="scientific">Bradyrhizobium uaiense</name>
    <dbReference type="NCBI Taxonomy" id="2594946"/>
    <lineage>
        <taxon>Bacteria</taxon>
        <taxon>Pseudomonadati</taxon>
        <taxon>Pseudomonadota</taxon>
        <taxon>Alphaproteobacteria</taxon>
        <taxon>Hyphomicrobiales</taxon>
        <taxon>Nitrobacteraceae</taxon>
        <taxon>Bradyrhizobium</taxon>
    </lineage>
</organism>
<dbReference type="PANTHER" id="PTHR30154:SF34">
    <property type="entry name" value="TRANSCRIPTIONAL REGULATOR AZLB"/>
    <property type="match status" value="1"/>
</dbReference>
<dbReference type="SUPFAM" id="SSF54909">
    <property type="entry name" value="Dimeric alpha+beta barrel"/>
    <property type="match status" value="1"/>
</dbReference>
<protein>
    <submittedName>
        <fullName evidence="6">Lrp/AsnC family transcriptional regulator</fullName>
    </submittedName>
</protein>
<sequence length="211" mass="23335">MTTTALDRIDIKILNELQQNASLTNVELASRVNLSPSPCLARVRTLEKLGVIDRRIAVLDPAVLGIGVTAFIQVKLERQAQPSLESFTRSIDRLGEVMECYLMTGDNDYLLRVMVSDIEALEDLIVNRLSRITGVSSIRSNLALKRISHKTVLPIDTNRPVQVKPCSSSRRLDRPAKPQYDASPQARIDGGMNLETSRILPGDGQYPSSLP</sequence>
<evidence type="ECO:0000313" key="6">
    <source>
        <dbReference type="EMBL" id="NEU97712.1"/>
    </source>
</evidence>
<dbReference type="InterPro" id="IPR000485">
    <property type="entry name" value="AsnC-type_HTH_dom"/>
</dbReference>
<evidence type="ECO:0000256" key="2">
    <source>
        <dbReference type="ARBA" id="ARBA00023125"/>
    </source>
</evidence>
<dbReference type="CDD" id="cd00090">
    <property type="entry name" value="HTH_ARSR"/>
    <property type="match status" value="1"/>
</dbReference>
<dbReference type="Gene3D" id="3.30.70.920">
    <property type="match status" value="1"/>
</dbReference>
<dbReference type="InterPro" id="IPR011991">
    <property type="entry name" value="ArsR-like_HTH"/>
</dbReference>
<feature type="domain" description="HTH asnC-type" evidence="5">
    <location>
        <begin position="6"/>
        <end position="67"/>
    </location>
</feature>
<dbReference type="Proteomes" id="UP000468531">
    <property type="component" value="Unassembled WGS sequence"/>
</dbReference>
<dbReference type="Gene3D" id="1.10.10.10">
    <property type="entry name" value="Winged helix-like DNA-binding domain superfamily/Winged helix DNA-binding domain"/>
    <property type="match status" value="1"/>
</dbReference>
<name>A0A6P1BJI0_9BRAD</name>
<dbReference type="Pfam" id="PF01037">
    <property type="entry name" value="AsnC_trans_reg"/>
    <property type="match status" value="1"/>
</dbReference>
<comment type="caution">
    <text evidence="6">The sequence shown here is derived from an EMBL/GenBank/DDBJ whole genome shotgun (WGS) entry which is preliminary data.</text>
</comment>
<dbReference type="InterPro" id="IPR036388">
    <property type="entry name" value="WH-like_DNA-bd_sf"/>
</dbReference>
<dbReference type="GO" id="GO:0005829">
    <property type="term" value="C:cytosol"/>
    <property type="evidence" value="ECO:0007669"/>
    <property type="project" value="TreeGrafter"/>
</dbReference>
<dbReference type="RefSeq" id="WP_163155367.1">
    <property type="nucleotide sequence ID" value="NZ_VKHP01000067.1"/>
</dbReference>
<dbReference type="InterPro" id="IPR019887">
    <property type="entry name" value="Tscrpt_reg_AsnC/Lrp_C"/>
</dbReference>
<dbReference type="PROSITE" id="PS50956">
    <property type="entry name" value="HTH_ASNC_2"/>
    <property type="match status" value="1"/>
</dbReference>